<evidence type="ECO:0000256" key="6">
    <source>
        <dbReference type="ARBA" id="ARBA00023155"/>
    </source>
</evidence>
<comment type="subcellular location">
    <subcellularLocation>
        <location evidence="1">Nucleus</location>
    </subcellularLocation>
</comment>
<dbReference type="PROSITE" id="PS51042">
    <property type="entry name" value="CUT"/>
    <property type="match status" value="1"/>
</dbReference>
<organism evidence="12 13">
    <name type="scientific">Amphibalanus amphitrite</name>
    <name type="common">Striped barnacle</name>
    <name type="synonym">Balanus amphitrite</name>
    <dbReference type="NCBI Taxonomy" id="1232801"/>
    <lineage>
        <taxon>Eukaryota</taxon>
        <taxon>Metazoa</taxon>
        <taxon>Ecdysozoa</taxon>
        <taxon>Arthropoda</taxon>
        <taxon>Crustacea</taxon>
        <taxon>Multicrustacea</taxon>
        <taxon>Cirripedia</taxon>
        <taxon>Thoracica</taxon>
        <taxon>Thoracicalcarea</taxon>
        <taxon>Balanomorpha</taxon>
        <taxon>Balanoidea</taxon>
        <taxon>Balanidae</taxon>
        <taxon>Amphibalaninae</taxon>
        <taxon>Amphibalanus</taxon>
    </lineage>
</organism>
<dbReference type="Pfam" id="PF02376">
    <property type="entry name" value="CUT"/>
    <property type="match status" value="1"/>
</dbReference>
<dbReference type="SMART" id="SM01109">
    <property type="entry name" value="CUT"/>
    <property type="match status" value="1"/>
</dbReference>
<dbReference type="OrthoDB" id="10257567at2759"/>
<feature type="compositionally biased region" description="Basic and acidic residues" evidence="10">
    <location>
        <begin position="48"/>
        <end position="59"/>
    </location>
</feature>
<evidence type="ECO:0000256" key="10">
    <source>
        <dbReference type="SAM" id="MobiDB-lite"/>
    </source>
</evidence>
<evidence type="ECO:0000256" key="1">
    <source>
        <dbReference type="ARBA" id="ARBA00004123"/>
    </source>
</evidence>
<evidence type="ECO:0000259" key="11">
    <source>
        <dbReference type="PROSITE" id="PS51042"/>
    </source>
</evidence>
<dbReference type="PANTHER" id="PTHR14043">
    <property type="entry name" value="CCAAT DISPLACEMENT PROTEIN-RELATED"/>
    <property type="match status" value="1"/>
</dbReference>
<keyword evidence="4 9" id="KW-0175">Coiled coil</keyword>
<evidence type="ECO:0000256" key="5">
    <source>
        <dbReference type="ARBA" id="ARBA00023125"/>
    </source>
</evidence>
<keyword evidence="7" id="KW-0804">Transcription</keyword>
<dbReference type="InterPro" id="IPR003350">
    <property type="entry name" value="CUT_dom"/>
</dbReference>
<comment type="caution">
    <text evidence="12">The sequence shown here is derived from an EMBL/GenBank/DDBJ whole genome shotgun (WGS) entry which is preliminary data.</text>
</comment>
<proteinExistence type="predicted"/>
<dbReference type="GO" id="GO:0000981">
    <property type="term" value="F:DNA-binding transcription factor activity, RNA polymerase II-specific"/>
    <property type="evidence" value="ECO:0007669"/>
    <property type="project" value="TreeGrafter"/>
</dbReference>
<evidence type="ECO:0000256" key="3">
    <source>
        <dbReference type="ARBA" id="ARBA00023015"/>
    </source>
</evidence>
<name>A0A6A4X417_AMPAM</name>
<dbReference type="GO" id="GO:0000977">
    <property type="term" value="F:RNA polymerase II transcription regulatory region sequence-specific DNA binding"/>
    <property type="evidence" value="ECO:0007669"/>
    <property type="project" value="TreeGrafter"/>
</dbReference>
<dbReference type="InterPro" id="IPR010982">
    <property type="entry name" value="Lambda_DNA-bd_dom_sf"/>
</dbReference>
<sequence length="429" mass="46532">MPSWAGAVERWQRRAALAEREVDSLKEQLAATVKRAQLADEADGGSDSQRRSATERQLASKDNEICQLVEDVQRLQSQLSELENQSVCQRAKLEEELSQKSNIIQRLEAIIEQQKDYEELKKEFSILKSIEFPGTSQPSAGGADDRSQSEARPLQVLMLEKSKAMQNENTALKVKTSELQGLGFPSGESAFVGGIGGIGARRPPFLPAPPFAAAPFPSASGALASLASQSASACLLPPPPPTSCAPPEHVASLIGEESWRGPSDAEEAASPDGKSSPAATEPLPSPRPSPSPAEHAATVAAAAAAAYRFDETDRADRLIPKGDPMETRLQEMLRYNMDKFSNQSLDTLQLARRVRELLSVNNIGQRMFARYILGLSQGTVSELLSKPKPWEKLTEKGRDSYRKMHAWAVDDAAVYLLKAVIPKKGPAVP</sequence>
<dbReference type="Gene3D" id="1.10.260.40">
    <property type="entry name" value="lambda repressor-like DNA-binding domains"/>
    <property type="match status" value="1"/>
</dbReference>
<reference evidence="12 13" key="1">
    <citation type="submission" date="2019-07" db="EMBL/GenBank/DDBJ databases">
        <title>Draft genome assembly of a fouling barnacle, Amphibalanus amphitrite (Darwin, 1854): The first reference genome for Thecostraca.</title>
        <authorList>
            <person name="Kim W."/>
        </authorList>
    </citation>
    <scope>NUCLEOTIDE SEQUENCE [LARGE SCALE GENOMIC DNA]</scope>
    <source>
        <strain evidence="12">SNU_AA5</strain>
        <tissue evidence="12">Soma without cirri and trophi</tissue>
    </source>
</reference>
<evidence type="ECO:0000313" key="12">
    <source>
        <dbReference type="EMBL" id="KAF0313013.1"/>
    </source>
</evidence>
<feature type="region of interest" description="Disordered" evidence="10">
    <location>
        <begin position="36"/>
        <end position="59"/>
    </location>
</feature>
<keyword evidence="8" id="KW-0539">Nucleus</keyword>
<dbReference type="AlphaFoldDB" id="A0A6A4X417"/>
<feature type="coiled-coil region" evidence="9">
    <location>
        <begin position="65"/>
        <end position="110"/>
    </location>
</feature>
<keyword evidence="13" id="KW-1185">Reference proteome</keyword>
<gene>
    <name evidence="12" type="primary">ct_1</name>
    <name evidence="12" type="ORF">FJT64_016373</name>
</gene>
<dbReference type="GO" id="GO:0005634">
    <property type="term" value="C:nucleus"/>
    <property type="evidence" value="ECO:0007669"/>
    <property type="project" value="UniProtKB-SubCell"/>
</dbReference>
<dbReference type="EMBL" id="VIIS01000121">
    <property type="protein sequence ID" value="KAF0313013.1"/>
    <property type="molecule type" value="Genomic_DNA"/>
</dbReference>
<dbReference type="Proteomes" id="UP000440578">
    <property type="component" value="Unassembled WGS sequence"/>
</dbReference>
<keyword evidence="6 12" id="KW-0371">Homeobox</keyword>
<accession>A0A6A4X417</accession>
<evidence type="ECO:0000256" key="4">
    <source>
        <dbReference type="ARBA" id="ARBA00023054"/>
    </source>
</evidence>
<evidence type="ECO:0000256" key="7">
    <source>
        <dbReference type="ARBA" id="ARBA00023163"/>
    </source>
</evidence>
<protein>
    <submittedName>
        <fullName evidence="12">Homeobox protein cut</fullName>
    </submittedName>
</protein>
<dbReference type="PANTHER" id="PTHR14043:SF2">
    <property type="entry name" value="HOMEOBOX PROTEIN CUT"/>
    <property type="match status" value="1"/>
</dbReference>
<evidence type="ECO:0000313" key="13">
    <source>
        <dbReference type="Proteomes" id="UP000440578"/>
    </source>
</evidence>
<keyword evidence="5 12" id="KW-0238">DNA-binding</keyword>
<feature type="domain" description="CUT" evidence="11">
    <location>
        <begin position="336"/>
        <end position="423"/>
    </location>
</feature>
<evidence type="ECO:0000256" key="9">
    <source>
        <dbReference type="SAM" id="Coils"/>
    </source>
</evidence>
<evidence type="ECO:0000256" key="2">
    <source>
        <dbReference type="ARBA" id="ARBA00022737"/>
    </source>
</evidence>
<feature type="region of interest" description="Disordered" evidence="10">
    <location>
        <begin position="258"/>
        <end position="296"/>
    </location>
</feature>
<dbReference type="SUPFAM" id="SSF47413">
    <property type="entry name" value="lambda repressor-like DNA-binding domains"/>
    <property type="match status" value="1"/>
</dbReference>
<feature type="coiled-coil region" evidence="9">
    <location>
        <begin position="8"/>
        <end position="35"/>
    </location>
</feature>
<keyword evidence="2" id="KW-0677">Repeat</keyword>
<evidence type="ECO:0000256" key="8">
    <source>
        <dbReference type="ARBA" id="ARBA00023242"/>
    </source>
</evidence>
<keyword evidence="3" id="KW-0805">Transcription regulation</keyword>